<keyword evidence="3" id="KW-1185">Reference proteome</keyword>
<reference evidence="2 3" key="1">
    <citation type="journal article" date="2013" name="Genome Announc.">
        <title>Whole Genome Sequencing of Thermus oshimai JL-2 and Thermus thermophilus JL-18, Incomplete Denitrifiers from the United States Great Basin.</title>
        <authorList>
            <person name="Murugapiran S.K."/>
            <person name="Huntemann M."/>
            <person name="Wei C.L."/>
            <person name="Han J."/>
            <person name="Detter J.C."/>
            <person name="Han C.S."/>
            <person name="Erkkila T.H."/>
            <person name="Teshima H."/>
            <person name="Chen A."/>
            <person name="Kyrpides N."/>
            <person name="Mavrommatis K."/>
            <person name="Markowitz V."/>
            <person name="Szeto E."/>
            <person name="Ivanova N."/>
            <person name="Pagani I."/>
            <person name="Lam J."/>
            <person name="McDonald A.I."/>
            <person name="Dodsworth J.A."/>
            <person name="Pati A."/>
            <person name="Goodwin L."/>
            <person name="Peters L."/>
            <person name="Pitluck S."/>
            <person name="Woyke T."/>
            <person name="Hedlund B.P."/>
        </authorList>
    </citation>
    <scope>NUCLEOTIDE SEQUENCE</scope>
    <source>
        <strain evidence="2 3">JL-2</strain>
    </source>
</reference>
<feature type="transmembrane region" description="Helical" evidence="1">
    <location>
        <begin position="12"/>
        <end position="33"/>
    </location>
</feature>
<keyword evidence="1" id="KW-0472">Membrane</keyword>
<dbReference type="HOGENOM" id="CLU_2959385_0_0_0"/>
<proteinExistence type="predicted"/>
<dbReference type="PATRIC" id="fig|751945.3.peg.1140"/>
<evidence type="ECO:0000313" key="3">
    <source>
        <dbReference type="Proteomes" id="UP000000211"/>
    </source>
</evidence>
<dbReference type="Proteomes" id="UP000000211">
    <property type="component" value="Chromosome"/>
</dbReference>
<keyword evidence="1" id="KW-1133">Transmembrane helix</keyword>
<name>K7QZA9_THEOS</name>
<evidence type="ECO:0000313" key="2">
    <source>
        <dbReference type="EMBL" id="AFV76190.1"/>
    </source>
</evidence>
<dbReference type="RefSeq" id="WP_016329380.1">
    <property type="nucleotide sequence ID" value="NC_019386.1"/>
</dbReference>
<sequence length="67" mass="7547">MLRFRVKNPERTLRAIALFRYGMSALFLLLAAVREEKALFLGLSLLAFLMARSGFCPLVQAPKKGHP</sequence>
<evidence type="ECO:0008006" key="4">
    <source>
        <dbReference type="Google" id="ProtNLM"/>
    </source>
</evidence>
<dbReference type="EMBL" id="CP003249">
    <property type="protein sequence ID" value="AFV76190.1"/>
    <property type="molecule type" value="Genomic_DNA"/>
</dbReference>
<feature type="transmembrane region" description="Helical" evidence="1">
    <location>
        <begin position="39"/>
        <end position="59"/>
    </location>
</feature>
<dbReference type="KEGG" id="tos:Theos_1147"/>
<evidence type="ECO:0000256" key="1">
    <source>
        <dbReference type="SAM" id="Phobius"/>
    </source>
</evidence>
<gene>
    <name evidence="2" type="ORF">Theos_1147</name>
</gene>
<keyword evidence="1" id="KW-0812">Transmembrane</keyword>
<dbReference type="AlphaFoldDB" id="K7QZA9"/>
<dbReference type="STRING" id="751945.Theos_1147"/>
<protein>
    <recommendedName>
        <fullName evidence="4">DUF2892 domain-containing protein</fullName>
    </recommendedName>
</protein>
<dbReference type="eggNOG" id="ENOG5030PZG">
    <property type="taxonomic scope" value="Bacteria"/>
</dbReference>
<organism evidence="2 3">
    <name type="scientific">Thermus oshimai JL-2</name>
    <dbReference type="NCBI Taxonomy" id="751945"/>
    <lineage>
        <taxon>Bacteria</taxon>
        <taxon>Thermotogati</taxon>
        <taxon>Deinococcota</taxon>
        <taxon>Deinococci</taxon>
        <taxon>Thermales</taxon>
        <taxon>Thermaceae</taxon>
        <taxon>Thermus</taxon>
    </lineage>
</organism>
<accession>K7QZA9</accession>